<organism evidence="3 4">
    <name type="scientific">Streptomyces laculatispora</name>
    <dbReference type="NCBI Taxonomy" id="887464"/>
    <lineage>
        <taxon>Bacteria</taxon>
        <taxon>Bacillati</taxon>
        <taxon>Actinomycetota</taxon>
        <taxon>Actinomycetes</taxon>
        <taxon>Kitasatosporales</taxon>
        <taxon>Streptomycetaceae</taxon>
        <taxon>Streptomyces</taxon>
    </lineage>
</organism>
<protein>
    <submittedName>
        <fullName evidence="3">DEAD/DEAH box helicase</fullName>
        <ecNumber evidence="3">3.6.4.-</ecNumber>
    </submittedName>
</protein>
<evidence type="ECO:0000259" key="2">
    <source>
        <dbReference type="PROSITE" id="PS51192"/>
    </source>
</evidence>
<evidence type="ECO:0000313" key="3">
    <source>
        <dbReference type="EMBL" id="WLQ42903.1"/>
    </source>
</evidence>
<dbReference type="EC" id="3.6.4.-" evidence="3"/>
<keyword evidence="1 3" id="KW-0378">Hydrolase</keyword>
<dbReference type="Pfam" id="PF00176">
    <property type="entry name" value="SNF2-rel_dom"/>
    <property type="match status" value="1"/>
</dbReference>
<dbReference type="InterPro" id="IPR027417">
    <property type="entry name" value="P-loop_NTPase"/>
</dbReference>
<sequence length="612" mass="67485">MTHPVAQSLQLSFDESRTKIVLRTQPENHASLVKLTARFSSGSQRGALAAEIDLEDFLSHLTLLNQWHDPYGVSFTPDLMALTEGSVRDSQAIESRLAAGSQGADFVGTVAPEDVAGRLGGTWKAPLTEFQVRDIAKLLSLTHGANFSVPGAGKTRTAIAVYSALREAGMVKRLLVVSPKSAYEAWQDECEHCFTTPLPVRIFERQLDSAAEVLLVNYERLHRYQAELADWLSAAPTLMVLDEAHRMKLGVRGTYGTTCMALGPLARHRLILTGTPAPNGAKDLESLLSFVWPGHGRHAVDKAVGGGDLGHASKILRPLFTRTTKNELGLPPVDLQVRSVELPSAHRKLYSALCAKSAGFGPEQDEFARMGKTLAYLMMASTSPALLEKGLDRYEPLPFYIPSSNTPESDSLRDLMRNLPRYELSPKYEAVLQTVTENARAGRKTLVWSTFVRNLTTLGSILAKFEPAIVYGGSLDRDEQIRRFRKDPDCMVLLSNPATLGEGISLHHVCHDAIYVDRDFAAGRFLQSLDRIHRLGLAADTKTRITILLARGTIDELVHRRLGRKLEFMGKILDDPSVQELADPEEEVAPYGMDATDLRALLEHMRVPTHEG</sequence>
<dbReference type="InterPro" id="IPR014001">
    <property type="entry name" value="Helicase_ATP-bd"/>
</dbReference>
<proteinExistence type="predicted"/>
<dbReference type="Proteomes" id="UP001229952">
    <property type="component" value="Chromosome"/>
</dbReference>
<dbReference type="Gene3D" id="3.40.50.300">
    <property type="entry name" value="P-loop containing nucleotide triphosphate hydrolases"/>
    <property type="match status" value="1"/>
</dbReference>
<accession>A0ABY9I7Q7</accession>
<dbReference type="SMART" id="SM00487">
    <property type="entry name" value="DEXDc"/>
    <property type="match status" value="1"/>
</dbReference>
<dbReference type="Gene3D" id="3.40.50.10810">
    <property type="entry name" value="Tandem AAA-ATPase domain"/>
    <property type="match status" value="1"/>
</dbReference>
<dbReference type="GO" id="GO:0004386">
    <property type="term" value="F:helicase activity"/>
    <property type="evidence" value="ECO:0007669"/>
    <property type="project" value="UniProtKB-KW"/>
</dbReference>
<keyword evidence="4" id="KW-1185">Reference proteome</keyword>
<name>A0ABY9I7Q7_9ACTN</name>
<dbReference type="InterPro" id="IPR000330">
    <property type="entry name" value="SNF2_N"/>
</dbReference>
<dbReference type="Pfam" id="PF00271">
    <property type="entry name" value="Helicase_C"/>
    <property type="match status" value="1"/>
</dbReference>
<gene>
    <name evidence="3" type="ORF">P8A22_24990</name>
</gene>
<dbReference type="EMBL" id="CP120992">
    <property type="protein sequence ID" value="WLQ42903.1"/>
    <property type="molecule type" value="Genomic_DNA"/>
</dbReference>
<dbReference type="GO" id="GO:0016787">
    <property type="term" value="F:hydrolase activity"/>
    <property type="evidence" value="ECO:0007669"/>
    <property type="project" value="UniProtKB-KW"/>
</dbReference>
<dbReference type="PROSITE" id="PS51192">
    <property type="entry name" value="HELICASE_ATP_BIND_1"/>
    <property type="match status" value="1"/>
</dbReference>
<feature type="domain" description="Helicase ATP-binding" evidence="2">
    <location>
        <begin position="135"/>
        <end position="294"/>
    </location>
</feature>
<evidence type="ECO:0000256" key="1">
    <source>
        <dbReference type="ARBA" id="ARBA00022801"/>
    </source>
</evidence>
<dbReference type="InterPro" id="IPR038718">
    <property type="entry name" value="SNF2-like_sf"/>
</dbReference>
<evidence type="ECO:0000313" key="4">
    <source>
        <dbReference type="Proteomes" id="UP001229952"/>
    </source>
</evidence>
<keyword evidence="3" id="KW-0347">Helicase</keyword>
<keyword evidence="3" id="KW-0547">Nucleotide-binding</keyword>
<dbReference type="InterPro" id="IPR049730">
    <property type="entry name" value="SNF2/RAD54-like_C"/>
</dbReference>
<reference evidence="3 4" key="1">
    <citation type="submission" date="2023-03" db="EMBL/GenBank/DDBJ databases">
        <title>Isolation and description of six Streptomyces strains from soil environments, able to metabolize different microbial glucans.</title>
        <authorList>
            <person name="Widen T."/>
            <person name="Larsbrink J."/>
        </authorList>
    </citation>
    <scope>NUCLEOTIDE SEQUENCE [LARGE SCALE GENOMIC DNA]</scope>
    <source>
        <strain evidence="3 4">Mut2</strain>
    </source>
</reference>
<keyword evidence="3" id="KW-0067">ATP-binding</keyword>
<dbReference type="RefSeq" id="WP_306090529.1">
    <property type="nucleotide sequence ID" value="NZ_CP120992.1"/>
</dbReference>
<dbReference type="InterPro" id="IPR001650">
    <property type="entry name" value="Helicase_C-like"/>
</dbReference>
<dbReference type="CDD" id="cd18793">
    <property type="entry name" value="SF2_C_SNF"/>
    <property type="match status" value="1"/>
</dbReference>
<dbReference type="PANTHER" id="PTHR10799">
    <property type="entry name" value="SNF2/RAD54 HELICASE FAMILY"/>
    <property type="match status" value="1"/>
</dbReference>
<dbReference type="SUPFAM" id="SSF52540">
    <property type="entry name" value="P-loop containing nucleoside triphosphate hydrolases"/>
    <property type="match status" value="2"/>
</dbReference>